<dbReference type="PANTHER" id="PTHR47514">
    <property type="entry name" value="TRANSKETOLASE N-TERMINAL SECTION-RELATED"/>
    <property type="match status" value="1"/>
</dbReference>
<sequence length="90" mass="10290">MKTEPLADKFTSFGWHVVEIDGHDITQLKKSLSSPPFHKDKPTAILMNTIKGGGISIMENYIRWHHKVPTDEEYNIAINEIQTKIQLMGK</sequence>
<feature type="domain" description="Transketolase N-terminal" evidence="1">
    <location>
        <begin position="3"/>
        <end position="65"/>
    </location>
</feature>
<keyword evidence="3" id="KW-1185">Reference proteome</keyword>
<name>A0ABP2QZ38_BARVI</name>
<dbReference type="InterPro" id="IPR005474">
    <property type="entry name" value="Transketolase_N"/>
</dbReference>
<dbReference type="InterPro" id="IPR029061">
    <property type="entry name" value="THDP-binding"/>
</dbReference>
<dbReference type="Gene3D" id="3.40.50.970">
    <property type="match status" value="1"/>
</dbReference>
<dbReference type="EMBL" id="AIMH01000001">
    <property type="protein sequence ID" value="EJF98899.1"/>
    <property type="molecule type" value="Genomic_DNA"/>
</dbReference>
<reference evidence="2 3" key="1">
    <citation type="submission" date="2012-03" db="EMBL/GenBank/DDBJ databases">
        <title>The Genome Sequence of Bartonella vinsonii subsp. arupensis str. Pm136co.</title>
        <authorList>
            <consortium name="The Broad Institute Genome Sequencing Platform"/>
            <consortium name="The Broad Institute Genome Sequencing Center for Infectious Disease"/>
            <person name="Feldgarden M."/>
            <person name="Kirby J."/>
            <person name="Kosoy M."/>
            <person name="Birtles R."/>
            <person name="Probert W.S."/>
            <person name="Chiaraviglio L."/>
            <person name="Young S.K."/>
            <person name="Zeng Q."/>
            <person name="Gargeya S."/>
            <person name="Fitzgerald M."/>
            <person name="Haas B."/>
            <person name="Abouelleil A."/>
            <person name="Alvarado L."/>
            <person name="Arachchi H.M."/>
            <person name="Berlin A."/>
            <person name="Chapman S.B."/>
            <person name="Gearin G."/>
            <person name="Goldberg J."/>
            <person name="Griggs A."/>
            <person name="Gujja S."/>
            <person name="Hansen M."/>
            <person name="Heiman D."/>
            <person name="Howarth C."/>
            <person name="Larimer J."/>
            <person name="Lui A."/>
            <person name="MacDonald P.J.P."/>
            <person name="McCowen C."/>
            <person name="Montmayeur A."/>
            <person name="Murphy C."/>
            <person name="Neiman D."/>
            <person name="Pearson M."/>
            <person name="Priest M."/>
            <person name="Roberts A."/>
            <person name="Saif S."/>
            <person name="Shea T."/>
            <person name="Sisk P."/>
            <person name="Stolte C."/>
            <person name="Sykes S."/>
            <person name="Wortman J."/>
            <person name="Nusbaum C."/>
            <person name="Birren B."/>
        </authorList>
    </citation>
    <scope>NUCLEOTIDE SEQUENCE [LARGE SCALE GENOMIC DNA]</scope>
    <source>
        <strain evidence="2 3">Pm136co</strain>
    </source>
</reference>
<accession>A0ABP2QZ38</accession>
<protein>
    <recommendedName>
        <fullName evidence="1">Transketolase N-terminal domain-containing protein</fullName>
    </recommendedName>
</protein>
<evidence type="ECO:0000259" key="1">
    <source>
        <dbReference type="Pfam" id="PF00456"/>
    </source>
</evidence>
<comment type="caution">
    <text evidence="2">The sequence shown here is derived from an EMBL/GenBank/DDBJ whole genome shotgun (WGS) entry which is preliminary data.</text>
</comment>
<proteinExistence type="predicted"/>
<evidence type="ECO:0000313" key="3">
    <source>
        <dbReference type="Proteomes" id="UP000008948"/>
    </source>
</evidence>
<organism evidence="2 3">
    <name type="scientific">Bartonella vinsonii subsp. arupensis Pm136co</name>
    <dbReference type="NCBI Taxonomy" id="1094561"/>
    <lineage>
        <taxon>Bacteria</taxon>
        <taxon>Pseudomonadati</taxon>
        <taxon>Pseudomonadota</taxon>
        <taxon>Alphaproteobacteria</taxon>
        <taxon>Hyphomicrobiales</taxon>
        <taxon>Bartonellaceae</taxon>
        <taxon>Bartonella</taxon>
    </lineage>
</organism>
<evidence type="ECO:0000313" key="2">
    <source>
        <dbReference type="EMBL" id="EJF98899.1"/>
    </source>
</evidence>
<gene>
    <name evidence="2" type="ORF">MEI_00066</name>
</gene>
<dbReference type="PANTHER" id="PTHR47514:SF2">
    <property type="entry name" value="TRANSKETOLASE"/>
    <property type="match status" value="1"/>
</dbReference>
<dbReference type="Pfam" id="PF00456">
    <property type="entry name" value="Transketolase_N"/>
    <property type="match status" value="1"/>
</dbReference>
<dbReference type="SUPFAM" id="SSF52518">
    <property type="entry name" value="Thiamin diphosphate-binding fold (THDP-binding)"/>
    <property type="match status" value="1"/>
</dbReference>
<dbReference type="Proteomes" id="UP000008948">
    <property type="component" value="Unassembled WGS sequence"/>
</dbReference>